<name>A0A9N8EE72_9STRA</name>
<feature type="region of interest" description="Disordered" evidence="1">
    <location>
        <begin position="19"/>
        <end position="92"/>
    </location>
</feature>
<keyword evidence="3" id="KW-1185">Reference proteome</keyword>
<accession>A0A9N8EE72</accession>
<protein>
    <submittedName>
        <fullName evidence="2">Uncharacterized protein</fullName>
    </submittedName>
</protein>
<comment type="caution">
    <text evidence="2">The sequence shown here is derived from an EMBL/GenBank/DDBJ whole genome shotgun (WGS) entry which is preliminary data.</text>
</comment>
<proteinExistence type="predicted"/>
<dbReference type="Proteomes" id="UP001153069">
    <property type="component" value="Unassembled WGS sequence"/>
</dbReference>
<evidence type="ECO:0000313" key="2">
    <source>
        <dbReference type="EMBL" id="CAB9519168.1"/>
    </source>
</evidence>
<gene>
    <name evidence="2" type="ORF">SEMRO_994_G229060.1</name>
</gene>
<dbReference type="AlphaFoldDB" id="A0A9N8EE72"/>
<feature type="compositionally biased region" description="Basic and acidic residues" evidence="1">
    <location>
        <begin position="47"/>
        <end position="61"/>
    </location>
</feature>
<sequence length="92" mass="10122">MDVEESCRFMTEEFCRLEEGVDDRSEPQGHTGKGADELEACEPLDQISRHESTMDKDRDDGDAGVETISKAAQVATETENAHSCSEDPEAQS</sequence>
<evidence type="ECO:0000313" key="3">
    <source>
        <dbReference type="Proteomes" id="UP001153069"/>
    </source>
</evidence>
<dbReference type="EMBL" id="CAICTM010000992">
    <property type="protein sequence ID" value="CAB9519168.1"/>
    <property type="molecule type" value="Genomic_DNA"/>
</dbReference>
<evidence type="ECO:0000256" key="1">
    <source>
        <dbReference type="SAM" id="MobiDB-lite"/>
    </source>
</evidence>
<reference evidence="2" key="1">
    <citation type="submission" date="2020-06" db="EMBL/GenBank/DDBJ databases">
        <authorList>
            <consortium name="Plant Systems Biology data submission"/>
        </authorList>
    </citation>
    <scope>NUCLEOTIDE SEQUENCE</scope>
    <source>
        <strain evidence="2">D6</strain>
    </source>
</reference>
<organism evidence="2 3">
    <name type="scientific">Seminavis robusta</name>
    <dbReference type="NCBI Taxonomy" id="568900"/>
    <lineage>
        <taxon>Eukaryota</taxon>
        <taxon>Sar</taxon>
        <taxon>Stramenopiles</taxon>
        <taxon>Ochrophyta</taxon>
        <taxon>Bacillariophyta</taxon>
        <taxon>Bacillariophyceae</taxon>
        <taxon>Bacillariophycidae</taxon>
        <taxon>Naviculales</taxon>
        <taxon>Naviculaceae</taxon>
        <taxon>Seminavis</taxon>
    </lineage>
</organism>